<organism evidence="2 3">
    <name type="scientific">Meristemomyces frigidus</name>
    <dbReference type="NCBI Taxonomy" id="1508187"/>
    <lineage>
        <taxon>Eukaryota</taxon>
        <taxon>Fungi</taxon>
        <taxon>Dikarya</taxon>
        <taxon>Ascomycota</taxon>
        <taxon>Pezizomycotina</taxon>
        <taxon>Dothideomycetes</taxon>
        <taxon>Dothideomycetidae</taxon>
        <taxon>Mycosphaerellales</taxon>
        <taxon>Teratosphaeriaceae</taxon>
        <taxon>Meristemomyces</taxon>
    </lineage>
</organism>
<accession>A0AAN7TNQ3</accession>
<dbReference type="EMBL" id="JAVRRL010000003">
    <property type="protein sequence ID" value="KAK5118033.1"/>
    <property type="molecule type" value="Genomic_DNA"/>
</dbReference>
<name>A0AAN7TNQ3_9PEZI</name>
<evidence type="ECO:0000313" key="2">
    <source>
        <dbReference type="EMBL" id="KAK5118033.1"/>
    </source>
</evidence>
<protein>
    <submittedName>
        <fullName evidence="2">Uncharacterized protein</fullName>
    </submittedName>
</protein>
<dbReference type="Proteomes" id="UP001310890">
    <property type="component" value="Unassembled WGS sequence"/>
</dbReference>
<reference evidence="2" key="1">
    <citation type="submission" date="2023-08" db="EMBL/GenBank/DDBJ databases">
        <title>Black Yeasts Isolated from many extreme environments.</title>
        <authorList>
            <person name="Coleine C."/>
            <person name="Stajich J.E."/>
            <person name="Selbmann L."/>
        </authorList>
    </citation>
    <scope>NUCLEOTIDE SEQUENCE</scope>
    <source>
        <strain evidence="2">CCFEE 5401</strain>
    </source>
</reference>
<feature type="region of interest" description="Disordered" evidence="1">
    <location>
        <begin position="1"/>
        <end position="79"/>
    </location>
</feature>
<gene>
    <name evidence="2" type="ORF">LTR62_004078</name>
</gene>
<proteinExistence type="predicted"/>
<evidence type="ECO:0000313" key="3">
    <source>
        <dbReference type="Proteomes" id="UP001310890"/>
    </source>
</evidence>
<evidence type="ECO:0000256" key="1">
    <source>
        <dbReference type="SAM" id="MobiDB-lite"/>
    </source>
</evidence>
<sequence length="79" mass="7701">MPRDGSGAGDNAMEEGQTLVHGAGEDSSIDRSSKAAPLPEVEKGDSIEGMNASGGGSSGIDGGSGKGPLEPTADKEASK</sequence>
<comment type="caution">
    <text evidence="2">The sequence shown here is derived from an EMBL/GenBank/DDBJ whole genome shotgun (WGS) entry which is preliminary data.</text>
</comment>
<feature type="compositionally biased region" description="Gly residues" evidence="1">
    <location>
        <begin position="52"/>
        <end position="66"/>
    </location>
</feature>
<dbReference type="AlphaFoldDB" id="A0AAN7TNQ3"/>